<feature type="region of interest" description="Disordered" evidence="1">
    <location>
        <begin position="90"/>
        <end position="113"/>
    </location>
</feature>
<dbReference type="AlphaFoldDB" id="A0A9D4BLP1"/>
<sequence>MADTGARPKEKSSKKPSSLKEDSVSLKNVEAMLKAQLASLTLKKIPISRERDQLLQERAQLQKIVERRDSVETCRLRREIEELKQQLADFDLSDDTRSPPVSDFGLKGSCLDS</sequence>
<keyword evidence="3" id="KW-1185">Reference proteome</keyword>
<accession>A0A9D4BLP1</accession>
<dbReference type="Proteomes" id="UP000828390">
    <property type="component" value="Unassembled WGS sequence"/>
</dbReference>
<organism evidence="2 3">
    <name type="scientific">Dreissena polymorpha</name>
    <name type="common">Zebra mussel</name>
    <name type="synonym">Mytilus polymorpha</name>
    <dbReference type="NCBI Taxonomy" id="45954"/>
    <lineage>
        <taxon>Eukaryota</taxon>
        <taxon>Metazoa</taxon>
        <taxon>Spiralia</taxon>
        <taxon>Lophotrochozoa</taxon>
        <taxon>Mollusca</taxon>
        <taxon>Bivalvia</taxon>
        <taxon>Autobranchia</taxon>
        <taxon>Heteroconchia</taxon>
        <taxon>Euheterodonta</taxon>
        <taxon>Imparidentia</taxon>
        <taxon>Neoheterodontei</taxon>
        <taxon>Myida</taxon>
        <taxon>Dreissenoidea</taxon>
        <taxon>Dreissenidae</taxon>
        <taxon>Dreissena</taxon>
    </lineage>
</organism>
<feature type="region of interest" description="Disordered" evidence="1">
    <location>
        <begin position="1"/>
        <end position="23"/>
    </location>
</feature>
<proteinExistence type="predicted"/>
<protein>
    <submittedName>
        <fullName evidence="2">Uncharacterized protein</fullName>
    </submittedName>
</protein>
<dbReference type="EMBL" id="JAIWYP010000015">
    <property type="protein sequence ID" value="KAH3699481.1"/>
    <property type="molecule type" value="Genomic_DNA"/>
</dbReference>
<gene>
    <name evidence="2" type="ORF">DPMN_074437</name>
</gene>
<reference evidence="2" key="1">
    <citation type="journal article" date="2019" name="bioRxiv">
        <title>The Genome of the Zebra Mussel, Dreissena polymorpha: A Resource for Invasive Species Research.</title>
        <authorList>
            <person name="McCartney M.A."/>
            <person name="Auch B."/>
            <person name="Kono T."/>
            <person name="Mallez S."/>
            <person name="Zhang Y."/>
            <person name="Obille A."/>
            <person name="Becker A."/>
            <person name="Abrahante J.E."/>
            <person name="Garbe J."/>
            <person name="Badalamenti J.P."/>
            <person name="Herman A."/>
            <person name="Mangelson H."/>
            <person name="Liachko I."/>
            <person name="Sullivan S."/>
            <person name="Sone E.D."/>
            <person name="Koren S."/>
            <person name="Silverstein K.A.T."/>
            <person name="Beckman K.B."/>
            <person name="Gohl D.M."/>
        </authorList>
    </citation>
    <scope>NUCLEOTIDE SEQUENCE</scope>
    <source>
        <strain evidence="2">Duluth1</strain>
        <tissue evidence="2">Whole animal</tissue>
    </source>
</reference>
<evidence type="ECO:0000313" key="2">
    <source>
        <dbReference type="EMBL" id="KAH3699481.1"/>
    </source>
</evidence>
<evidence type="ECO:0000256" key="1">
    <source>
        <dbReference type="SAM" id="MobiDB-lite"/>
    </source>
</evidence>
<name>A0A9D4BLP1_DREPO</name>
<evidence type="ECO:0000313" key="3">
    <source>
        <dbReference type="Proteomes" id="UP000828390"/>
    </source>
</evidence>
<reference evidence="2" key="2">
    <citation type="submission" date="2020-11" db="EMBL/GenBank/DDBJ databases">
        <authorList>
            <person name="McCartney M.A."/>
            <person name="Auch B."/>
            <person name="Kono T."/>
            <person name="Mallez S."/>
            <person name="Becker A."/>
            <person name="Gohl D.M."/>
            <person name="Silverstein K.A.T."/>
            <person name="Koren S."/>
            <person name="Bechman K.B."/>
            <person name="Herman A."/>
            <person name="Abrahante J.E."/>
            <person name="Garbe J."/>
        </authorList>
    </citation>
    <scope>NUCLEOTIDE SEQUENCE</scope>
    <source>
        <strain evidence="2">Duluth1</strain>
        <tissue evidence="2">Whole animal</tissue>
    </source>
</reference>
<comment type="caution">
    <text evidence="2">The sequence shown here is derived from an EMBL/GenBank/DDBJ whole genome shotgun (WGS) entry which is preliminary data.</text>
</comment>